<dbReference type="AlphaFoldDB" id="A0A9P5YM13"/>
<gene>
    <name evidence="1" type="ORF">BDN70DRAFT_887735</name>
</gene>
<organism evidence="1 2">
    <name type="scientific">Pholiota conissans</name>
    <dbReference type="NCBI Taxonomy" id="109636"/>
    <lineage>
        <taxon>Eukaryota</taxon>
        <taxon>Fungi</taxon>
        <taxon>Dikarya</taxon>
        <taxon>Basidiomycota</taxon>
        <taxon>Agaricomycotina</taxon>
        <taxon>Agaricomycetes</taxon>
        <taxon>Agaricomycetidae</taxon>
        <taxon>Agaricales</taxon>
        <taxon>Agaricineae</taxon>
        <taxon>Strophariaceae</taxon>
        <taxon>Pholiota</taxon>
    </lineage>
</organism>
<evidence type="ECO:0008006" key="3">
    <source>
        <dbReference type="Google" id="ProtNLM"/>
    </source>
</evidence>
<dbReference type="Proteomes" id="UP000807469">
    <property type="component" value="Unassembled WGS sequence"/>
</dbReference>
<dbReference type="EMBL" id="MU155622">
    <property type="protein sequence ID" value="KAF9471784.1"/>
    <property type="molecule type" value="Genomic_DNA"/>
</dbReference>
<dbReference type="OrthoDB" id="192702at2759"/>
<evidence type="ECO:0000313" key="1">
    <source>
        <dbReference type="EMBL" id="KAF9471784.1"/>
    </source>
</evidence>
<dbReference type="Pfam" id="PF11017">
    <property type="entry name" value="DUF2855"/>
    <property type="match status" value="1"/>
</dbReference>
<sequence length="432" mass="48395">MVNGTLNITLCSPRSSSGQDPQKPVIAVSPIPAECPANHVLIKVDRFGFSANNITYQALGEQPHFRYFDFHPAPESEDGTVSPRTHGLIPVWGFGTIVKSSHPKLQEGERVYGYLAPTRYLLLPVSPSDVNKFSFYVPRPHLPADRRPYNQILRCASDPQYTPTPIAEDLTMLYRPLFWTSFWCEDWLHSSGYRGGVSTILISSASSKTAFCLAYIIGKRIRRGEADKNTKVIGLTSKKNLEFTKKLKLYDEVLEYGSFTSAPSFHGKPSSKWIYIDVAGNEAINTAINAHFASPYTAQLVASIVLGFTTLSPSSAESTSVDWSKNTFDATSSPTESTPSPFPPKVEHFFMPEWLDVRRHQIPIMEIFRRQNDAWKELMQDCPVWVELEHTYGAAEVQAVYQRLSSSGLGPDKGLIWSLWDAKPQTKLLARL</sequence>
<proteinExistence type="predicted"/>
<name>A0A9P5YM13_9AGAR</name>
<comment type="caution">
    <text evidence="1">The sequence shown here is derived from an EMBL/GenBank/DDBJ whole genome shotgun (WGS) entry which is preliminary data.</text>
</comment>
<dbReference type="InterPro" id="IPR021276">
    <property type="entry name" value="DUF2855"/>
</dbReference>
<accession>A0A9P5YM13</accession>
<protein>
    <recommendedName>
        <fullName evidence="3">DUF2855 family protein</fullName>
    </recommendedName>
</protein>
<reference evidence="1" key="1">
    <citation type="submission" date="2020-11" db="EMBL/GenBank/DDBJ databases">
        <authorList>
            <consortium name="DOE Joint Genome Institute"/>
            <person name="Ahrendt S."/>
            <person name="Riley R."/>
            <person name="Andreopoulos W."/>
            <person name="Labutti K."/>
            <person name="Pangilinan J."/>
            <person name="Ruiz-Duenas F.J."/>
            <person name="Barrasa J.M."/>
            <person name="Sanchez-Garcia M."/>
            <person name="Camarero S."/>
            <person name="Miyauchi S."/>
            <person name="Serrano A."/>
            <person name="Linde D."/>
            <person name="Babiker R."/>
            <person name="Drula E."/>
            <person name="Ayuso-Fernandez I."/>
            <person name="Pacheco R."/>
            <person name="Padilla G."/>
            <person name="Ferreira P."/>
            <person name="Barriuso J."/>
            <person name="Kellner H."/>
            <person name="Castanera R."/>
            <person name="Alfaro M."/>
            <person name="Ramirez L."/>
            <person name="Pisabarro A.G."/>
            <person name="Kuo A."/>
            <person name="Tritt A."/>
            <person name="Lipzen A."/>
            <person name="He G."/>
            <person name="Yan M."/>
            <person name="Ng V."/>
            <person name="Cullen D."/>
            <person name="Martin F."/>
            <person name="Rosso M.-N."/>
            <person name="Henrissat B."/>
            <person name="Hibbett D."/>
            <person name="Martinez A.T."/>
            <person name="Grigoriev I.V."/>
        </authorList>
    </citation>
    <scope>NUCLEOTIDE SEQUENCE</scope>
    <source>
        <strain evidence="1">CIRM-BRFM 674</strain>
    </source>
</reference>
<evidence type="ECO:0000313" key="2">
    <source>
        <dbReference type="Proteomes" id="UP000807469"/>
    </source>
</evidence>
<keyword evidence="2" id="KW-1185">Reference proteome</keyword>